<evidence type="ECO:0000256" key="8">
    <source>
        <dbReference type="ARBA" id="ARBA00022691"/>
    </source>
</evidence>
<dbReference type="Proteomes" id="UP001208692">
    <property type="component" value="Unassembled WGS sequence"/>
</dbReference>
<evidence type="ECO:0000313" key="10">
    <source>
        <dbReference type="EMBL" id="GJM51383.1"/>
    </source>
</evidence>
<sequence length="218" mass="24411">MIDTTRHQGLRNILANELAQKGIKDKNVLQAIRTIPRHLFLNSSFEDKAYQDIAFPIASGQTISRPHTVAFQTELLQMKSGQKVLEIGTGSGYQSAILVFLGAKLYTIERQAELFKKTNIFLTKKLGYVPKKMILGDGYKGLIEEAPFNRIIVTAGAPSVPHQLLSQLAIGGRLVIPIGEITQVMTTFDRLSEKEFHKEEYGHFAFVPMLERIKTRVG</sequence>
<dbReference type="EC" id="2.1.1.77" evidence="3 9"/>
<comment type="similarity">
    <text evidence="2">Belongs to the methyltransferase superfamily. L-isoaspartyl/D-aspartyl protein methyltransferase family.</text>
</comment>
<keyword evidence="5" id="KW-0963">Cytoplasm</keyword>
<dbReference type="GO" id="GO:0004719">
    <property type="term" value="F:protein-L-isoaspartate (D-aspartate) O-methyltransferase activity"/>
    <property type="evidence" value="ECO:0007669"/>
    <property type="project" value="UniProtKB-UniRule"/>
</dbReference>
<dbReference type="GO" id="GO:0005737">
    <property type="term" value="C:cytoplasm"/>
    <property type="evidence" value="ECO:0007669"/>
    <property type="project" value="UniProtKB-SubCell"/>
</dbReference>
<keyword evidence="8" id="KW-0949">S-adenosyl-L-methionine</keyword>
<evidence type="ECO:0000256" key="6">
    <source>
        <dbReference type="ARBA" id="ARBA00022603"/>
    </source>
</evidence>
<gene>
    <name evidence="10" type="primary">pcm</name>
    <name evidence="10" type="ORF">RCZ15_23560</name>
    <name evidence="11" type="ORF">RCZ16_26030</name>
</gene>
<evidence type="ECO:0000256" key="1">
    <source>
        <dbReference type="ARBA" id="ARBA00004496"/>
    </source>
</evidence>
<proteinExistence type="inferred from homology"/>
<dbReference type="Proteomes" id="UP001207736">
    <property type="component" value="Unassembled WGS sequence"/>
</dbReference>
<keyword evidence="6" id="KW-0489">Methyltransferase</keyword>
<comment type="subcellular location">
    <subcellularLocation>
        <location evidence="1">Cytoplasm</location>
    </subcellularLocation>
</comment>
<dbReference type="NCBIfam" id="NF001453">
    <property type="entry name" value="PRK00312.1"/>
    <property type="match status" value="1"/>
</dbReference>
<keyword evidence="7" id="KW-0808">Transferase</keyword>
<evidence type="ECO:0000313" key="13">
    <source>
        <dbReference type="Proteomes" id="UP001208692"/>
    </source>
</evidence>
<dbReference type="RefSeq" id="WP_264847730.1">
    <property type="nucleotide sequence ID" value="NZ_BPMA01000071.1"/>
</dbReference>
<dbReference type="Pfam" id="PF01135">
    <property type="entry name" value="PCMT"/>
    <property type="match status" value="1"/>
</dbReference>
<evidence type="ECO:0000313" key="11">
    <source>
        <dbReference type="EMBL" id="GJM54287.1"/>
    </source>
</evidence>
<dbReference type="CDD" id="cd02440">
    <property type="entry name" value="AdoMet_MTases"/>
    <property type="match status" value="1"/>
</dbReference>
<evidence type="ECO:0000256" key="7">
    <source>
        <dbReference type="ARBA" id="ARBA00022679"/>
    </source>
</evidence>
<dbReference type="SUPFAM" id="SSF53335">
    <property type="entry name" value="S-adenosyl-L-methionine-dependent methyltransferases"/>
    <property type="match status" value="1"/>
</dbReference>
<evidence type="ECO:0000256" key="4">
    <source>
        <dbReference type="ARBA" id="ARBA00013346"/>
    </source>
</evidence>
<accession>A0AAV5AZX9</accession>
<dbReference type="GO" id="GO:0032259">
    <property type="term" value="P:methylation"/>
    <property type="evidence" value="ECO:0007669"/>
    <property type="project" value="UniProtKB-KW"/>
</dbReference>
<comment type="caution">
    <text evidence="10">The sequence shown here is derived from an EMBL/GenBank/DDBJ whole genome shotgun (WGS) entry which is preliminary data.</text>
</comment>
<dbReference type="Gene3D" id="3.40.50.150">
    <property type="entry name" value="Vaccinia Virus protein VP39"/>
    <property type="match status" value="1"/>
</dbReference>
<reference evidence="10 13" key="1">
    <citation type="submission" date="2021-11" db="EMBL/GenBank/DDBJ databases">
        <title>Draft genome sequence of Capnocytophaga sp. strain KC07075 isolated from cat oral cavity.</title>
        <authorList>
            <person name="Suzuki M."/>
            <person name="Imaoka K."/>
            <person name="Kimura M."/>
            <person name="Morikawa S."/>
            <person name="Maeda K."/>
        </authorList>
    </citation>
    <scope>NUCLEOTIDE SEQUENCE</scope>
    <source>
        <strain evidence="10">KC07075</strain>
        <strain evidence="11 13">KC07079</strain>
    </source>
</reference>
<dbReference type="PROSITE" id="PS01279">
    <property type="entry name" value="PCMT"/>
    <property type="match status" value="1"/>
</dbReference>
<name>A0AAV5AZX9_9FLAO</name>
<dbReference type="NCBIfam" id="TIGR00080">
    <property type="entry name" value="pimt"/>
    <property type="match status" value="1"/>
</dbReference>
<protein>
    <recommendedName>
        <fullName evidence="4 9">Protein-L-isoaspartate O-methyltransferase</fullName>
        <ecNumber evidence="3 9">2.1.1.77</ecNumber>
    </recommendedName>
</protein>
<dbReference type="PANTHER" id="PTHR11579">
    <property type="entry name" value="PROTEIN-L-ISOASPARTATE O-METHYLTRANSFERASE"/>
    <property type="match status" value="1"/>
</dbReference>
<dbReference type="InterPro" id="IPR000682">
    <property type="entry name" value="PCMT"/>
</dbReference>
<evidence type="ECO:0000256" key="9">
    <source>
        <dbReference type="NCBIfam" id="TIGR00080"/>
    </source>
</evidence>
<dbReference type="InterPro" id="IPR029063">
    <property type="entry name" value="SAM-dependent_MTases_sf"/>
</dbReference>
<dbReference type="AlphaFoldDB" id="A0AAV5AZX9"/>
<organism evidence="10 12">
    <name type="scientific">Capnocytophaga catalasegens</name>
    <dbReference type="NCBI Taxonomy" id="1004260"/>
    <lineage>
        <taxon>Bacteria</taxon>
        <taxon>Pseudomonadati</taxon>
        <taxon>Bacteroidota</taxon>
        <taxon>Flavobacteriia</taxon>
        <taxon>Flavobacteriales</taxon>
        <taxon>Flavobacteriaceae</taxon>
        <taxon>Capnocytophaga</taxon>
    </lineage>
</organism>
<evidence type="ECO:0000256" key="3">
    <source>
        <dbReference type="ARBA" id="ARBA00011890"/>
    </source>
</evidence>
<evidence type="ECO:0000256" key="5">
    <source>
        <dbReference type="ARBA" id="ARBA00022490"/>
    </source>
</evidence>
<evidence type="ECO:0000313" key="12">
    <source>
        <dbReference type="Proteomes" id="UP001207736"/>
    </source>
</evidence>
<dbReference type="PANTHER" id="PTHR11579:SF0">
    <property type="entry name" value="PROTEIN-L-ISOASPARTATE(D-ASPARTATE) O-METHYLTRANSFERASE"/>
    <property type="match status" value="1"/>
</dbReference>
<dbReference type="EMBL" id="BQKB01000085">
    <property type="protein sequence ID" value="GJM54287.1"/>
    <property type="molecule type" value="Genomic_DNA"/>
</dbReference>
<evidence type="ECO:0000256" key="2">
    <source>
        <dbReference type="ARBA" id="ARBA00005369"/>
    </source>
</evidence>
<dbReference type="GO" id="GO:0030091">
    <property type="term" value="P:protein repair"/>
    <property type="evidence" value="ECO:0007669"/>
    <property type="project" value="UniProtKB-UniRule"/>
</dbReference>
<dbReference type="FunFam" id="3.40.50.150:FF:000010">
    <property type="entry name" value="Protein-L-isoaspartate O-methyltransferase"/>
    <property type="match status" value="1"/>
</dbReference>
<keyword evidence="13" id="KW-1185">Reference proteome</keyword>
<dbReference type="EMBL" id="BQKA01000052">
    <property type="protein sequence ID" value="GJM51383.1"/>
    <property type="molecule type" value="Genomic_DNA"/>
</dbReference>